<dbReference type="EMBL" id="BTRK01000004">
    <property type="protein sequence ID" value="GMR46506.1"/>
    <property type="molecule type" value="Genomic_DNA"/>
</dbReference>
<keyword evidence="9" id="KW-1185">Reference proteome</keyword>
<dbReference type="PROSITE" id="PS51051">
    <property type="entry name" value="DSL"/>
    <property type="match status" value="1"/>
</dbReference>
<keyword evidence="6" id="KW-0812">Transmembrane</keyword>
<comment type="caution">
    <text evidence="8">The sequence shown here is derived from an EMBL/GenBank/DDBJ whole genome shotgun (WGS) entry which is preliminary data.</text>
</comment>
<evidence type="ECO:0000256" key="6">
    <source>
        <dbReference type="RuleBase" id="RU280815"/>
    </source>
</evidence>
<evidence type="ECO:0000256" key="3">
    <source>
        <dbReference type="ARBA" id="ARBA00022737"/>
    </source>
</evidence>
<dbReference type="SMART" id="SM00051">
    <property type="entry name" value="DSL"/>
    <property type="match status" value="1"/>
</dbReference>
<evidence type="ECO:0000259" key="7">
    <source>
        <dbReference type="PROSITE" id="PS51051"/>
    </source>
</evidence>
<evidence type="ECO:0000256" key="2">
    <source>
        <dbReference type="ARBA" id="ARBA00022536"/>
    </source>
</evidence>
<comment type="caution">
    <text evidence="5">Lacks conserved residue(s) required for the propagation of feature annotation.</text>
</comment>
<keyword evidence="6" id="KW-0472">Membrane</keyword>
<evidence type="ECO:0000313" key="8">
    <source>
        <dbReference type="EMBL" id="GMR46506.1"/>
    </source>
</evidence>
<dbReference type="Gene3D" id="2.10.25.140">
    <property type="match status" value="1"/>
</dbReference>
<gene>
    <name evidence="8" type="ORF">PMAYCL1PPCAC_16701</name>
</gene>
<keyword evidence="6" id="KW-1133">Transmembrane helix</keyword>
<proteinExistence type="predicted"/>
<feature type="non-terminal residue" evidence="8">
    <location>
        <position position="1"/>
    </location>
</feature>
<feature type="disulfide bond" evidence="5">
    <location>
        <begin position="110"/>
        <end position="119"/>
    </location>
</feature>
<keyword evidence="1 6" id="KW-0217">Developmental protein</keyword>
<accession>A0AAN5CL82</accession>
<name>A0AAN5CL82_9BILA</name>
<dbReference type="GO" id="GO:0016020">
    <property type="term" value="C:membrane"/>
    <property type="evidence" value="ECO:0007669"/>
    <property type="project" value="UniProtKB-SubCell"/>
</dbReference>
<dbReference type="Proteomes" id="UP001328107">
    <property type="component" value="Unassembled WGS sequence"/>
</dbReference>
<dbReference type="Pfam" id="PF01414">
    <property type="entry name" value="DSL"/>
    <property type="match status" value="1"/>
</dbReference>
<dbReference type="AlphaFoldDB" id="A0AAN5CL82"/>
<keyword evidence="6" id="KW-0732">Signal</keyword>
<evidence type="ECO:0000256" key="4">
    <source>
        <dbReference type="ARBA" id="ARBA00023157"/>
    </source>
</evidence>
<organism evidence="8 9">
    <name type="scientific">Pristionchus mayeri</name>
    <dbReference type="NCBI Taxonomy" id="1317129"/>
    <lineage>
        <taxon>Eukaryota</taxon>
        <taxon>Metazoa</taxon>
        <taxon>Ecdysozoa</taxon>
        <taxon>Nematoda</taxon>
        <taxon>Chromadorea</taxon>
        <taxon>Rhabditida</taxon>
        <taxon>Rhabditina</taxon>
        <taxon>Diplogasteromorpha</taxon>
        <taxon>Diplogasteroidea</taxon>
        <taxon>Neodiplogasteridae</taxon>
        <taxon>Pristionchus</taxon>
    </lineage>
</organism>
<dbReference type="InterPro" id="IPR001774">
    <property type="entry name" value="DSL"/>
</dbReference>
<sequence length="156" mass="17111">VSARFFSLRFSLPSSPDHSSFSLCVHQMGYPACSIISAAEIPLDGEQLTEDFIANATRSLIQQHLVFESTLIVPDFALPVRRRESLRLFLNQERSLWIAPGLALKVTLHCQKHYFGASCSVRCAPSARTLCEAAGRVACAPGWTGEGCATRKSEII</sequence>
<evidence type="ECO:0000313" key="9">
    <source>
        <dbReference type="Proteomes" id="UP001328107"/>
    </source>
</evidence>
<feature type="disulfide bond" evidence="5">
    <location>
        <begin position="139"/>
        <end position="148"/>
    </location>
</feature>
<keyword evidence="4 5" id="KW-1015">Disulfide bond</keyword>
<protein>
    <recommendedName>
        <fullName evidence="6">Delta-like protein</fullName>
    </recommendedName>
</protein>
<evidence type="ECO:0000256" key="1">
    <source>
        <dbReference type="ARBA" id="ARBA00022473"/>
    </source>
</evidence>
<feature type="non-terminal residue" evidence="8">
    <location>
        <position position="156"/>
    </location>
</feature>
<keyword evidence="3 6" id="KW-0677">Repeat</keyword>
<comment type="subcellular location">
    <subcellularLocation>
        <location evidence="6">Membrane</location>
        <topology evidence="6">Single-pass type I membrane protein</topology>
    </subcellularLocation>
</comment>
<comment type="function">
    <text evidence="6">Putative Notch ligand involved in the mediation of Notch signaling.</text>
</comment>
<evidence type="ECO:0000256" key="5">
    <source>
        <dbReference type="PROSITE-ProRule" id="PRU00377"/>
    </source>
</evidence>
<dbReference type="GO" id="GO:0007154">
    <property type="term" value="P:cell communication"/>
    <property type="evidence" value="ECO:0007669"/>
    <property type="project" value="InterPro"/>
</dbReference>
<keyword evidence="2 6" id="KW-0245">EGF-like domain</keyword>
<feature type="domain" description="DSL" evidence="7">
    <location>
        <begin position="108"/>
        <end position="148"/>
    </location>
</feature>
<reference evidence="9" key="1">
    <citation type="submission" date="2022-10" db="EMBL/GenBank/DDBJ databases">
        <title>Genome assembly of Pristionchus species.</title>
        <authorList>
            <person name="Yoshida K."/>
            <person name="Sommer R.J."/>
        </authorList>
    </citation>
    <scope>NUCLEOTIDE SEQUENCE [LARGE SCALE GENOMIC DNA]</scope>
    <source>
        <strain evidence="9">RS5460</strain>
    </source>
</reference>